<evidence type="ECO:0000313" key="1">
    <source>
        <dbReference type="EMBL" id="KAL3522567.1"/>
    </source>
</evidence>
<gene>
    <name evidence="1" type="ORF">ACH5RR_015401</name>
</gene>
<evidence type="ECO:0000313" key="2">
    <source>
        <dbReference type="Proteomes" id="UP001630127"/>
    </source>
</evidence>
<dbReference type="Proteomes" id="UP001630127">
    <property type="component" value="Unassembled WGS sequence"/>
</dbReference>
<dbReference type="EMBL" id="JBJUIK010000007">
    <property type="protein sequence ID" value="KAL3522567.1"/>
    <property type="molecule type" value="Genomic_DNA"/>
</dbReference>
<accession>A0ABD2ZT27</accession>
<reference evidence="1 2" key="1">
    <citation type="submission" date="2024-11" db="EMBL/GenBank/DDBJ databases">
        <title>A near-complete genome assembly of Cinchona calisaya.</title>
        <authorList>
            <person name="Lian D.C."/>
            <person name="Zhao X.W."/>
            <person name="Wei L."/>
        </authorList>
    </citation>
    <scope>NUCLEOTIDE SEQUENCE [LARGE SCALE GENOMIC DNA]</scope>
    <source>
        <tissue evidence="1">Nenye</tissue>
    </source>
</reference>
<protein>
    <submittedName>
        <fullName evidence="1">Uncharacterized protein</fullName>
    </submittedName>
</protein>
<comment type="caution">
    <text evidence="1">The sequence shown here is derived from an EMBL/GenBank/DDBJ whole genome shotgun (WGS) entry which is preliminary data.</text>
</comment>
<organism evidence="1 2">
    <name type="scientific">Cinchona calisaya</name>
    <dbReference type="NCBI Taxonomy" id="153742"/>
    <lineage>
        <taxon>Eukaryota</taxon>
        <taxon>Viridiplantae</taxon>
        <taxon>Streptophyta</taxon>
        <taxon>Embryophyta</taxon>
        <taxon>Tracheophyta</taxon>
        <taxon>Spermatophyta</taxon>
        <taxon>Magnoliopsida</taxon>
        <taxon>eudicotyledons</taxon>
        <taxon>Gunneridae</taxon>
        <taxon>Pentapetalae</taxon>
        <taxon>asterids</taxon>
        <taxon>lamiids</taxon>
        <taxon>Gentianales</taxon>
        <taxon>Rubiaceae</taxon>
        <taxon>Cinchonoideae</taxon>
        <taxon>Cinchoneae</taxon>
        <taxon>Cinchona</taxon>
    </lineage>
</organism>
<name>A0ABD2ZT27_9GENT</name>
<sequence>MDPQSIWVISMQGWKDKLQMSTSHGRGCGVTCFPGKWGGVNTSFEENLLVPSGGSRCQWKEEIVILSGEGGKNNLLQNFGLRHKLAEKESYGTVFEI</sequence>
<proteinExistence type="predicted"/>
<dbReference type="AlphaFoldDB" id="A0ABD2ZT27"/>
<keyword evidence="2" id="KW-1185">Reference proteome</keyword>